<protein>
    <recommendedName>
        <fullName evidence="3">C2H2-type domain-containing protein</fullName>
    </recommendedName>
</protein>
<reference evidence="1 2" key="1">
    <citation type="journal article" date="2012" name="J. Bacteriol.">
        <title>Complete genome sequence of the hyperthermophilic cellulolytic Crenarchaeon 'Thermogladius cellulolyticus' 1633.</title>
        <authorList>
            <person name="Mardanov A.V."/>
            <person name="Kochetkova T.V."/>
            <person name="Beletsky A.V."/>
            <person name="Bonch-Osmolovskaya E.A."/>
            <person name="Ravin N.V."/>
            <person name="Skryabin K.G."/>
        </authorList>
    </citation>
    <scope>NUCLEOTIDE SEQUENCE [LARGE SCALE GENOMIC DNA]</scope>
    <source>
        <strain evidence="2">DSM 22663 / VKM B-2946 / 1633</strain>
    </source>
</reference>
<dbReference type="InParanoid" id="I3TF21"/>
<dbReference type="EMBL" id="CP003531">
    <property type="protein sequence ID" value="AFK51359.1"/>
    <property type="molecule type" value="Genomic_DNA"/>
</dbReference>
<proteinExistence type="predicted"/>
<dbReference type="STRING" id="1184251.TCELL_0935"/>
<evidence type="ECO:0008006" key="3">
    <source>
        <dbReference type="Google" id="ProtNLM"/>
    </source>
</evidence>
<gene>
    <name evidence="1" type="ordered locus">TCELL_0935</name>
</gene>
<dbReference type="AlphaFoldDB" id="I3TF21"/>
<dbReference type="eggNOG" id="arCOG05956">
    <property type="taxonomic scope" value="Archaea"/>
</dbReference>
<dbReference type="KEGG" id="thg:TCELL_0935"/>
<evidence type="ECO:0000313" key="2">
    <source>
        <dbReference type="Proteomes" id="UP000005270"/>
    </source>
</evidence>
<name>I3TF21_THEC1</name>
<dbReference type="GeneID" id="13013252"/>
<dbReference type="RefSeq" id="WP_014737609.1">
    <property type="nucleotide sequence ID" value="NC_017954.1"/>
</dbReference>
<sequence>MVRYTVRVALRLSVDDSTVSVRDAARIQRFLRDNPDYLVKVKKGILYCGLCGRGPFTKRGLYLHLTRVHAEEIARTIRQTPESPRKP</sequence>
<accession>I3TF21</accession>
<dbReference type="Proteomes" id="UP000005270">
    <property type="component" value="Chromosome"/>
</dbReference>
<keyword evidence="2" id="KW-1185">Reference proteome</keyword>
<dbReference type="HOGENOM" id="CLU_170079_0_0_2"/>
<evidence type="ECO:0000313" key="1">
    <source>
        <dbReference type="EMBL" id="AFK51359.1"/>
    </source>
</evidence>
<dbReference type="OrthoDB" id="19360at2157"/>
<organism evidence="1 2">
    <name type="scientific">Thermogladius calderae (strain DSM 22663 / VKM B-2946 / 1633)</name>
    <dbReference type="NCBI Taxonomy" id="1184251"/>
    <lineage>
        <taxon>Archaea</taxon>
        <taxon>Thermoproteota</taxon>
        <taxon>Thermoprotei</taxon>
        <taxon>Desulfurococcales</taxon>
        <taxon>Desulfurococcaceae</taxon>
        <taxon>Thermogladius</taxon>
    </lineage>
</organism>